<evidence type="ECO:0000313" key="1">
    <source>
        <dbReference type="EMBL" id="GHI25133.1"/>
    </source>
</evidence>
<accession>A0ABQ3PJE1</accession>
<evidence type="ECO:0008006" key="3">
    <source>
        <dbReference type="Google" id="ProtNLM"/>
    </source>
</evidence>
<keyword evidence="2" id="KW-1185">Reference proteome</keyword>
<evidence type="ECO:0000313" key="2">
    <source>
        <dbReference type="Proteomes" id="UP001052739"/>
    </source>
</evidence>
<protein>
    <recommendedName>
        <fullName evidence="3">HTH psq-type domain-containing protein</fullName>
    </recommendedName>
</protein>
<comment type="caution">
    <text evidence="1">The sequence shown here is derived from an EMBL/GenBank/DDBJ whole genome shotgun (WGS) entry which is preliminary data.</text>
</comment>
<organism evidence="1 2">
    <name type="scientific">Streptomyces hydrogenans</name>
    <dbReference type="NCBI Taxonomy" id="1873719"/>
    <lineage>
        <taxon>Bacteria</taxon>
        <taxon>Bacillati</taxon>
        <taxon>Actinomycetota</taxon>
        <taxon>Actinomycetes</taxon>
        <taxon>Kitasatosporales</taxon>
        <taxon>Streptomycetaceae</taxon>
        <taxon>Streptomyces</taxon>
    </lineage>
</organism>
<dbReference type="Proteomes" id="UP001052739">
    <property type="component" value="Unassembled WGS sequence"/>
</dbReference>
<sequence>MSAQQGAKHHAAKMTTAKVRQARKYYDAGRYTVAALAKKYAVSWTAMNMIVRRETWKHVS</sequence>
<dbReference type="EMBL" id="BNDW01000068">
    <property type="protein sequence ID" value="GHI25133.1"/>
    <property type="molecule type" value="Genomic_DNA"/>
</dbReference>
<reference evidence="1" key="1">
    <citation type="submission" date="2024-05" db="EMBL/GenBank/DDBJ databases">
        <title>Whole genome shotgun sequence of Streptomyces hydrogenans NBRC 13475.</title>
        <authorList>
            <person name="Komaki H."/>
            <person name="Tamura T."/>
        </authorList>
    </citation>
    <scope>NUCLEOTIDE SEQUENCE</scope>
    <source>
        <strain evidence="1">NBRC 13475</strain>
    </source>
</reference>
<dbReference type="RefSeq" id="WP_190221386.1">
    <property type="nucleotide sequence ID" value="NZ_BNBS01000001.1"/>
</dbReference>
<proteinExistence type="predicted"/>
<name>A0ABQ3PJE1_9ACTN</name>
<gene>
    <name evidence="1" type="ORF">Shyd_65040</name>
</gene>